<dbReference type="Pfam" id="PF07976">
    <property type="entry name" value="Phe_hydrox_dim"/>
    <property type="match status" value="1"/>
</dbReference>
<dbReference type="PANTHER" id="PTHR43004">
    <property type="entry name" value="TRK SYSTEM POTASSIUM UPTAKE PROTEIN"/>
    <property type="match status" value="1"/>
</dbReference>
<evidence type="ECO:0000256" key="4">
    <source>
        <dbReference type="ARBA" id="ARBA00023002"/>
    </source>
</evidence>
<dbReference type="SUPFAM" id="SSF54373">
    <property type="entry name" value="FAD-linked reductases, C-terminal domain"/>
    <property type="match status" value="1"/>
</dbReference>
<comment type="similarity">
    <text evidence="1">Belongs to the PheA/TfdB FAD monooxygenase family.</text>
</comment>
<evidence type="ECO:0000259" key="7">
    <source>
        <dbReference type="Pfam" id="PF07976"/>
    </source>
</evidence>
<feature type="transmembrane region" description="Helical" evidence="5">
    <location>
        <begin position="12"/>
        <end position="33"/>
    </location>
</feature>
<dbReference type="CDD" id="cd02979">
    <property type="entry name" value="PHOX_C"/>
    <property type="match status" value="1"/>
</dbReference>
<keyword evidence="5" id="KW-0812">Transmembrane</keyword>
<dbReference type="SUPFAM" id="SSF52833">
    <property type="entry name" value="Thioredoxin-like"/>
    <property type="match status" value="1"/>
</dbReference>
<dbReference type="AlphaFoldDB" id="A0A8G0LEX5"/>
<dbReference type="InterPro" id="IPR002938">
    <property type="entry name" value="FAD-bd"/>
</dbReference>
<dbReference type="GO" id="GO:0071949">
    <property type="term" value="F:FAD binding"/>
    <property type="evidence" value="ECO:0007669"/>
    <property type="project" value="InterPro"/>
</dbReference>
<keyword evidence="3" id="KW-0274">FAD</keyword>
<protein>
    <recommendedName>
        <fullName evidence="10">Phenol 2-monooxygenase</fullName>
    </recommendedName>
</protein>
<organism evidence="8 9">
    <name type="scientific">Trichoderma simmonsii</name>
    <dbReference type="NCBI Taxonomy" id="1491479"/>
    <lineage>
        <taxon>Eukaryota</taxon>
        <taxon>Fungi</taxon>
        <taxon>Dikarya</taxon>
        <taxon>Ascomycota</taxon>
        <taxon>Pezizomycotina</taxon>
        <taxon>Sordariomycetes</taxon>
        <taxon>Hypocreomycetidae</taxon>
        <taxon>Hypocreales</taxon>
        <taxon>Hypocreaceae</taxon>
        <taxon>Trichoderma</taxon>
    </lineage>
</organism>
<evidence type="ECO:0000256" key="1">
    <source>
        <dbReference type="ARBA" id="ARBA00007801"/>
    </source>
</evidence>
<evidence type="ECO:0000313" key="9">
    <source>
        <dbReference type="Proteomes" id="UP000826661"/>
    </source>
</evidence>
<dbReference type="PANTHER" id="PTHR43004:SF15">
    <property type="entry name" value="MONOOXYGENASE, PUTATIVE (AFU_ORTHOLOGUE AFUA_6G03030)-RELATED"/>
    <property type="match status" value="1"/>
</dbReference>
<dbReference type="InterPro" id="IPR012941">
    <property type="entry name" value="Phe_hydrox_C_dim_dom"/>
</dbReference>
<sequence length="672" mass="75164">MPTYSSVSKVDVLIIGAGPAGLMCALWMARLGVNARVVEKRATPVSAGQADGIQSRTFEILDSFGLDQVWRESTHVKEATFWDPDENGKIHRSSRVPNSMKGLSRFDCTGTIHQGVIESFLIQAIRASASVPSHPEVIIEGNITPSSLHIDETLIDDQDAYPVMVTLKHFDDASVVDAKSRGNIDESLHKTSFGDDDSKPKYLQNAQPGAEELVLAKYFVGCDGAHSWVRKALGQEFRLRGETTEAIWGAMDIIPVTDFPDIRVRSMVRSTSGGSLMMIPRENKLVRLYIQLTDGLSTNCLLTRSMVTPEMLIETAQRILSPYTIDFTYIHWWSAYQIVQRSGDHFDKQGRIFLAGDAVHTHSPKAGQGMNVSMQDTYNLGWKIGLACKGLVRPTAIIPTYDMERKLVAKELIAFDRKFSELLSMHSAKDISESSVELKQFFKKAPLFTTGIGVNYASSILTVVDDEAYGLAKYTVPGKRFASCQVTNHSDGRVWELHHRMPSDGRFRIMVFGGNIADAEQRFGVNTLGQWLGKTLIPRYPPINICPIVDRRLQTVRFQSELMTPIIEIFLVHTAPRDQIDVLRDVDSTYHPWHPKLGWDYDHIFTASRVATQDNIQLTQSVYRDYGIDEERGAVVLVRPDGYVGMVTSVAAKEARTKICNWFDSLLQGLDN</sequence>
<feature type="domain" description="Phenol hydroxylase-like C-terminal dimerisation" evidence="7">
    <location>
        <begin position="454"/>
        <end position="667"/>
    </location>
</feature>
<evidence type="ECO:0008006" key="10">
    <source>
        <dbReference type="Google" id="ProtNLM"/>
    </source>
</evidence>
<evidence type="ECO:0000259" key="6">
    <source>
        <dbReference type="Pfam" id="PF01494"/>
    </source>
</evidence>
<evidence type="ECO:0000256" key="5">
    <source>
        <dbReference type="SAM" id="Phobius"/>
    </source>
</evidence>
<dbReference type="Proteomes" id="UP000826661">
    <property type="component" value="Chromosome III"/>
</dbReference>
<dbReference type="EMBL" id="CP075866">
    <property type="protein sequence ID" value="QYT00064.1"/>
    <property type="molecule type" value="Genomic_DNA"/>
</dbReference>
<dbReference type="SUPFAM" id="SSF51905">
    <property type="entry name" value="FAD/NAD(P)-binding domain"/>
    <property type="match status" value="1"/>
</dbReference>
<feature type="domain" description="FAD-binding" evidence="6">
    <location>
        <begin position="9"/>
        <end position="415"/>
    </location>
</feature>
<name>A0A8G0LEX5_9HYPO</name>
<keyword evidence="9" id="KW-1185">Reference proteome</keyword>
<accession>A0A8G0LEX5</accession>
<dbReference type="Gene3D" id="3.40.30.20">
    <property type="match status" value="1"/>
</dbReference>
<evidence type="ECO:0000256" key="2">
    <source>
        <dbReference type="ARBA" id="ARBA00022630"/>
    </source>
</evidence>
<evidence type="ECO:0000256" key="3">
    <source>
        <dbReference type="ARBA" id="ARBA00022827"/>
    </source>
</evidence>
<keyword evidence="5" id="KW-1133">Transmembrane helix</keyword>
<dbReference type="Gene3D" id="3.30.9.10">
    <property type="entry name" value="D-Amino Acid Oxidase, subunit A, domain 2"/>
    <property type="match status" value="1"/>
</dbReference>
<gene>
    <name evidence="8" type="ORF">H0G86_007168</name>
</gene>
<dbReference type="Gene3D" id="3.50.50.60">
    <property type="entry name" value="FAD/NAD(P)-binding domain"/>
    <property type="match status" value="1"/>
</dbReference>
<dbReference type="GO" id="GO:0016709">
    <property type="term" value="F:oxidoreductase activity, acting on paired donors, with incorporation or reduction of molecular oxygen, NAD(P)H as one donor, and incorporation of one atom of oxygen"/>
    <property type="evidence" value="ECO:0007669"/>
    <property type="project" value="UniProtKB-ARBA"/>
</dbReference>
<dbReference type="Pfam" id="PF01494">
    <property type="entry name" value="FAD_binding_3"/>
    <property type="match status" value="1"/>
</dbReference>
<reference evidence="8 9" key="1">
    <citation type="journal article" date="2021" name="BMC Genomics">
        <title>Telomere-to-telomere genome assembly of asparaginase-producing Trichoderma simmonsii.</title>
        <authorList>
            <person name="Chung D."/>
            <person name="Kwon Y.M."/>
            <person name="Yang Y."/>
        </authorList>
    </citation>
    <scope>NUCLEOTIDE SEQUENCE [LARGE SCALE GENOMIC DNA]</scope>
    <source>
        <strain evidence="8 9">GH-Sj1</strain>
    </source>
</reference>
<dbReference type="InterPro" id="IPR050641">
    <property type="entry name" value="RIFMO-like"/>
</dbReference>
<dbReference type="InterPro" id="IPR038220">
    <property type="entry name" value="PHOX_C_sf"/>
</dbReference>
<dbReference type="InterPro" id="IPR036188">
    <property type="entry name" value="FAD/NAD-bd_sf"/>
</dbReference>
<keyword evidence="5" id="KW-0472">Membrane</keyword>
<proteinExistence type="inferred from homology"/>
<dbReference type="PRINTS" id="PR00420">
    <property type="entry name" value="RNGMNOXGNASE"/>
</dbReference>
<keyword evidence="4" id="KW-0560">Oxidoreductase</keyword>
<evidence type="ECO:0000313" key="8">
    <source>
        <dbReference type="EMBL" id="QYT00064.1"/>
    </source>
</evidence>
<keyword evidence="2" id="KW-0285">Flavoprotein</keyword>
<dbReference type="InterPro" id="IPR036249">
    <property type="entry name" value="Thioredoxin-like_sf"/>
</dbReference>